<comment type="caution">
    <text evidence="6">The sequence shown here is derived from an EMBL/GenBank/DDBJ whole genome shotgun (WGS) entry which is preliminary data.</text>
</comment>
<name>A0ABV1J601_9FIRM</name>
<evidence type="ECO:0000259" key="4">
    <source>
        <dbReference type="Pfam" id="PF03486"/>
    </source>
</evidence>
<evidence type="ECO:0000256" key="2">
    <source>
        <dbReference type="ARBA" id="ARBA00022630"/>
    </source>
</evidence>
<dbReference type="Gene3D" id="2.40.30.10">
    <property type="entry name" value="Translation factors"/>
    <property type="match status" value="1"/>
</dbReference>
<dbReference type="EMBL" id="JBBNPS010000001">
    <property type="protein sequence ID" value="MEQ3352702.1"/>
    <property type="molecule type" value="Genomic_DNA"/>
</dbReference>
<dbReference type="InterPro" id="IPR036188">
    <property type="entry name" value="FAD/NAD-bd_sf"/>
</dbReference>
<dbReference type="PRINTS" id="PR00411">
    <property type="entry name" value="PNDRDTASEI"/>
</dbReference>
<dbReference type="InterPro" id="IPR057661">
    <property type="entry name" value="RsdA/BaiN/AoA(So)_Rossmann"/>
</dbReference>
<dbReference type="Proteomes" id="UP001481872">
    <property type="component" value="Unassembled WGS sequence"/>
</dbReference>
<evidence type="ECO:0000256" key="1">
    <source>
        <dbReference type="ARBA" id="ARBA00001974"/>
    </source>
</evidence>
<reference evidence="6 7" key="1">
    <citation type="submission" date="2024-04" db="EMBL/GenBank/DDBJ databases">
        <title>Human intestinal bacterial collection.</title>
        <authorList>
            <person name="Pauvert C."/>
            <person name="Hitch T.C.A."/>
            <person name="Clavel T."/>
        </authorList>
    </citation>
    <scope>NUCLEOTIDE SEQUENCE [LARGE SCALE GENOMIC DNA]</scope>
    <source>
        <strain evidence="6 7">CLA-SR-H026</strain>
    </source>
</reference>
<evidence type="ECO:0000313" key="7">
    <source>
        <dbReference type="Proteomes" id="UP001481872"/>
    </source>
</evidence>
<dbReference type="Pfam" id="PF22780">
    <property type="entry name" value="HI0933_like_1st"/>
    <property type="match status" value="1"/>
</dbReference>
<feature type="domain" description="RsdA/BaiN/AoA(So)-like Rossmann fold-like" evidence="4">
    <location>
        <begin position="2"/>
        <end position="397"/>
    </location>
</feature>
<gene>
    <name evidence="6" type="ORF">AAA081_00085</name>
</gene>
<dbReference type="SUPFAM" id="SSF160996">
    <property type="entry name" value="HI0933 insert domain-like"/>
    <property type="match status" value="1"/>
</dbReference>
<protein>
    <submittedName>
        <fullName evidence="6">NAD(P)/FAD-dependent oxidoreductase</fullName>
    </submittedName>
</protein>
<dbReference type="CDD" id="cd00531">
    <property type="entry name" value="NTF2_like"/>
    <property type="match status" value="1"/>
</dbReference>
<keyword evidence="2" id="KW-0285">Flavoprotein</keyword>
<dbReference type="Gene3D" id="3.50.50.60">
    <property type="entry name" value="FAD/NAD(P)-binding domain"/>
    <property type="match status" value="1"/>
</dbReference>
<evidence type="ECO:0000313" key="6">
    <source>
        <dbReference type="EMBL" id="MEQ3352702.1"/>
    </source>
</evidence>
<dbReference type="Gene3D" id="1.10.8.260">
    <property type="entry name" value="HI0933 insert domain-like"/>
    <property type="match status" value="1"/>
</dbReference>
<dbReference type="InterPro" id="IPR055178">
    <property type="entry name" value="RsdA/BaiN/AoA(So)-like_dom"/>
</dbReference>
<dbReference type="PANTHER" id="PTHR42887">
    <property type="entry name" value="OS12G0638800 PROTEIN"/>
    <property type="match status" value="1"/>
</dbReference>
<proteinExistence type="predicted"/>
<feature type="domain" description="RsdA/BaiN/AoA(So)-like insert" evidence="5">
    <location>
        <begin position="187"/>
        <end position="335"/>
    </location>
</feature>
<sequence length="403" mass="44175">MILVIGGGPAGMMAAIKAAETAEVTLIEKNEKLGKKLFITGKGRCNLCNDCDDPFFFEVLNRNASFMYSSYYSFTAAMLKDFFESRGTPLKVERGDRVFPKSDKSSDIIKTLARELEKRKVVVRLNTTVESVEREEDGYVLRTNRGTFRGDKVIVATGGMTYRLTGSTGDGYGFAEDFGMGIIKPVAGLVGLKLKESYLDELSGLSLKNVALTATTKEGSFSDFGEMLFTHFGISGPIVLSLSSKINRSDKVDLSLDLKPALTEEVLDKRLLREVKNNSNRAMHNLMKNLLPKSLIAPVLDQAQVDQDLPAHQLSVEMRRGLIHTLKNFRLRYAGLFNENTGIITTGGVDVKDVDPSTMESKKAKGLYFCGEVLDVDGPTGGFNLQIAFSSGYLAGMCSGEEE</sequence>
<keyword evidence="3" id="KW-0274">FAD</keyword>
<dbReference type="InterPro" id="IPR004792">
    <property type="entry name" value="BaiN-like"/>
</dbReference>
<comment type="cofactor">
    <cofactor evidence="1">
        <name>FAD</name>
        <dbReference type="ChEBI" id="CHEBI:57692"/>
    </cofactor>
</comment>
<organism evidence="6 7">
    <name type="scientific">Aedoeadaptatus acetigenes</name>
    <dbReference type="NCBI Taxonomy" id="2981723"/>
    <lineage>
        <taxon>Bacteria</taxon>
        <taxon>Bacillati</taxon>
        <taxon>Bacillota</taxon>
        <taxon>Tissierellia</taxon>
        <taxon>Tissierellales</taxon>
        <taxon>Peptoniphilaceae</taxon>
        <taxon>Aedoeadaptatus</taxon>
    </lineage>
</organism>
<dbReference type="InterPro" id="IPR023166">
    <property type="entry name" value="BaiN-like_dom_sf"/>
</dbReference>
<keyword evidence="7" id="KW-1185">Reference proteome</keyword>
<evidence type="ECO:0000256" key="3">
    <source>
        <dbReference type="ARBA" id="ARBA00022827"/>
    </source>
</evidence>
<evidence type="ECO:0000259" key="5">
    <source>
        <dbReference type="Pfam" id="PF22780"/>
    </source>
</evidence>
<dbReference type="SUPFAM" id="SSF51905">
    <property type="entry name" value="FAD/NAD(P)-binding domain"/>
    <property type="match status" value="1"/>
</dbReference>
<dbReference type="PANTHER" id="PTHR42887:SF2">
    <property type="entry name" value="OS12G0638800 PROTEIN"/>
    <property type="match status" value="1"/>
</dbReference>
<accession>A0ABV1J601</accession>
<dbReference type="NCBIfam" id="TIGR00275">
    <property type="entry name" value="aminoacetone oxidase family FAD-binding enzyme"/>
    <property type="match status" value="1"/>
</dbReference>
<dbReference type="RefSeq" id="WP_349053116.1">
    <property type="nucleotide sequence ID" value="NZ_JBBNPS010000001.1"/>
</dbReference>
<dbReference type="PRINTS" id="PR00368">
    <property type="entry name" value="FADPNR"/>
</dbReference>
<dbReference type="Pfam" id="PF03486">
    <property type="entry name" value="HI0933_like"/>
    <property type="match status" value="1"/>
</dbReference>